<evidence type="ECO:0000256" key="6">
    <source>
        <dbReference type="SAM" id="Phobius"/>
    </source>
</evidence>
<feature type="transmembrane region" description="Helical" evidence="6">
    <location>
        <begin position="372"/>
        <end position="392"/>
    </location>
</feature>
<accession>A0A1G6KNP1</accession>
<keyword evidence="5 6" id="KW-0472">Membrane</keyword>
<feature type="transmembrane region" description="Helical" evidence="6">
    <location>
        <begin position="294"/>
        <end position="315"/>
    </location>
</feature>
<protein>
    <recommendedName>
        <fullName evidence="7">SSD domain-containing protein</fullName>
    </recommendedName>
</protein>
<dbReference type="InterPro" id="IPR004869">
    <property type="entry name" value="MMPL_dom"/>
</dbReference>
<feature type="transmembrane region" description="Helical" evidence="6">
    <location>
        <begin position="671"/>
        <end position="692"/>
    </location>
</feature>
<dbReference type="Proteomes" id="UP000199322">
    <property type="component" value="Unassembled WGS sequence"/>
</dbReference>
<evidence type="ECO:0000256" key="5">
    <source>
        <dbReference type="ARBA" id="ARBA00023136"/>
    </source>
</evidence>
<dbReference type="EMBL" id="FMYV01000003">
    <property type="protein sequence ID" value="SDC32155.1"/>
    <property type="molecule type" value="Genomic_DNA"/>
</dbReference>
<keyword evidence="4 6" id="KW-1133">Transmembrane helix</keyword>
<dbReference type="STRING" id="28234.SAMN04488588_0813"/>
<dbReference type="GO" id="GO:0005886">
    <property type="term" value="C:plasma membrane"/>
    <property type="evidence" value="ECO:0007669"/>
    <property type="project" value="UniProtKB-SubCell"/>
</dbReference>
<dbReference type="PANTHER" id="PTHR33406:SF13">
    <property type="entry name" value="MEMBRANE PROTEIN YDFJ"/>
    <property type="match status" value="1"/>
</dbReference>
<sequence length="723" mass="81127">MNKYVEFVNKNRLILTIIFIITIIFSLLGVRQIKVGNDFNIFKVEGSQYEETMNEMEKYFSTTEQISFMVEFESNSLNIEIFNQMAKIQSNIETVENIKALNGPAPEKIPLDGSLTDISNINKNNINKLKEYYNTLSAMSPLVQKEGKIYGIYNIFPGDSFGLEEINKIENFLIENNYKYYATGDLYMQQKIGDYVKMILSFLPPAAFFLIFLVFRIKMGNIKATILAVLPAGIGAIWTLGLIGWFGGEVSIVTVLAPIFTIVIGSADGLHFISHIQEAKNEGYDRLSAITHTLKMVGIPMIVTTITSIAGFISLMFMNTEAINNLAIFASIGIGFAGIATWYILPLILTGKIKIKTHKEKEKSLSTGIKKLWGKKSIIILFALLFISIIFIPNLKNEFNLLMVYRSYTDIYKSFDKFMEINGGSVPVFGLIKTESNILSSENAKIILNYQKELEEKEAVSKTMSVYDLYSALNQRLFGKKQPEYPNNQLQIMLINNVLKQAPTNPVNNFLAENSNTSRMIIFPKSLKNADLKTIQQITNKFERDSNINIDVTGVQYLMYDLNQSMIKNQTGSLIIAFSLILLLLFITLKKIIPALISLIPIVSTVIILFGFLAISGISLNLITTTIFSITLGVGIDYAVHFTSVWKGYKEKGFTSEEAADKAYKYTSRPIIANAFGLAIGLSAMLLSPLQIHVYVSTMMWVSMITAVFLSLSVLPTILRKLK</sequence>
<evidence type="ECO:0000313" key="9">
    <source>
        <dbReference type="Proteomes" id="UP000199322"/>
    </source>
</evidence>
<name>A0A1G6KNP1_9BACT</name>
<reference evidence="8 9" key="1">
    <citation type="submission" date="2016-10" db="EMBL/GenBank/DDBJ databases">
        <authorList>
            <person name="de Groot N.N."/>
        </authorList>
    </citation>
    <scope>NUCLEOTIDE SEQUENCE [LARGE SCALE GENOMIC DNA]</scope>
    <source>
        <strain evidence="8 9">WG14</strain>
    </source>
</reference>
<feature type="transmembrane region" description="Helical" evidence="6">
    <location>
        <begin position="571"/>
        <end position="589"/>
    </location>
</feature>
<evidence type="ECO:0000259" key="7">
    <source>
        <dbReference type="PROSITE" id="PS50156"/>
    </source>
</evidence>
<evidence type="ECO:0000313" key="8">
    <source>
        <dbReference type="EMBL" id="SDC32155.1"/>
    </source>
</evidence>
<feature type="domain" description="SSD" evidence="7">
    <location>
        <begin position="226"/>
        <end position="351"/>
    </location>
</feature>
<organism evidence="8 9">
    <name type="scientific">Geotoga petraea</name>
    <dbReference type="NCBI Taxonomy" id="28234"/>
    <lineage>
        <taxon>Bacteria</taxon>
        <taxon>Thermotogati</taxon>
        <taxon>Thermotogota</taxon>
        <taxon>Thermotogae</taxon>
        <taxon>Petrotogales</taxon>
        <taxon>Petrotogaceae</taxon>
        <taxon>Geotoga</taxon>
    </lineage>
</organism>
<dbReference type="Gene3D" id="1.20.1640.10">
    <property type="entry name" value="Multidrug efflux transporter AcrB transmembrane domain"/>
    <property type="match status" value="2"/>
</dbReference>
<dbReference type="PROSITE" id="PS50156">
    <property type="entry name" value="SSD"/>
    <property type="match status" value="1"/>
</dbReference>
<keyword evidence="3 6" id="KW-0812">Transmembrane</keyword>
<proteinExistence type="predicted"/>
<feature type="transmembrane region" description="Helical" evidence="6">
    <location>
        <begin position="227"/>
        <end position="246"/>
    </location>
</feature>
<evidence type="ECO:0000256" key="1">
    <source>
        <dbReference type="ARBA" id="ARBA00004651"/>
    </source>
</evidence>
<dbReference type="RefSeq" id="WP_091403038.1">
    <property type="nucleotide sequence ID" value="NZ_FMYV01000003.1"/>
</dbReference>
<comment type="subcellular location">
    <subcellularLocation>
        <location evidence="1">Cell membrane</location>
        <topology evidence="1">Multi-pass membrane protein</topology>
    </subcellularLocation>
</comment>
<dbReference type="SUPFAM" id="SSF82866">
    <property type="entry name" value="Multidrug efflux transporter AcrB transmembrane domain"/>
    <property type="match status" value="2"/>
</dbReference>
<feature type="transmembrane region" description="Helical" evidence="6">
    <location>
        <begin position="195"/>
        <end position="215"/>
    </location>
</feature>
<feature type="transmembrane region" description="Helical" evidence="6">
    <location>
        <begin position="327"/>
        <end position="351"/>
    </location>
</feature>
<keyword evidence="2" id="KW-1003">Cell membrane</keyword>
<feature type="transmembrane region" description="Helical" evidence="6">
    <location>
        <begin position="252"/>
        <end position="273"/>
    </location>
</feature>
<evidence type="ECO:0000256" key="2">
    <source>
        <dbReference type="ARBA" id="ARBA00022475"/>
    </source>
</evidence>
<dbReference type="AlphaFoldDB" id="A0A1G6KNP1"/>
<feature type="transmembrane region" description="Helical" evidence="6">
    <location>
        <begin position="622"/>
        <end position="640"/>
    </location>
</feature>
<evidence type="ECO:0000256" key="3">
    <source>
        <dbReference type="ARBA" id="ARBA00022692"/>
    </source>
</evidence>
<dbReference type="InterPro" id="IPR050545">
    <property type="entry name" value="Mycobact_MmpL"/>
</dbReference>
<dbReference type="PANTHER" id="PTHR33406">
    <property type="entry name" value="MEMBRANE PROTEIN MJ1562-RELATED"/>
    <property type="match status" value="1"/>
</dbReference>
<gene>
    <name evidence="8" type="ORF">SAMN04488588_0813</name>
</gene>
<evidence type="ECO:0000256" key="4">
    <source>
        <dbReference type="ARBA" id="ARBA00022989"/>
    </source>
</evidence>
<feature type="transmembrane region" description="Helical" evidence="6">
    <location>
        <begin position="12"/>
        <end position="30"/>
    </location>
</feature>
<feature type="transmembrane region" description="Helical" evidence="6">
    <location>
        <begin position="698"/>
        <end position="719"/>
    </location>
</feature>
<feature type="transmembrane region" description="Helical" evidence="6">
    <location>
        <begin position="596"/>
        <end position="616"/>
    </location>
</feature>
<dbReference type="Pfam" id="PF03176">
    <property type="entry name" value="MMPL"/>
    <property type="match status" value="2"/>
</dbReference>
<keyword evidence="9" id="KW-1185">Reference proteome</keyword>
<dbReference type="InterPro" id="IPR000731">
    <property type="entry name" value="SSD"/>
</dbReference>